<dbReference type="GO" id="GO:0043122">
    <property type="term" value="P:regulation of canonical NF-kappaB signal transduction"/>
    <property type="evidence" value="ECO:0007669"/>
    <property type="project" value="TreeGrafter"/>
</dbReference>
<dbReference type="SUPFAM" id="SSF160088">
    <property type="entry name" value="NRDP1 C-terminal domain-like"/>
    <property type="match status" value="1"/>
</dbReference>
<dbReference type="EC" id="2.3.2.27" evidence="3"/>
<dbReference type="PANTHER" id="PTHR10131">
    <property type="entry name" value="TNF RECEPTOR ASSOCIATED FACTOR"/>
    <property type="match status" value="1"/>
</dbReference>
<evidence type="ECO:0000256" key="12">
    <source>
        <dbReference type="PROSITE-ProRule" id="PRU00175"/>
    </source>
</evidence>
<accession>A0A336MRI9</accession>
<dbReference type="PROSITE" id="PS00518">
    <property type="entry name" value="ZF_RING_1"/>
    <property type="match status" value="1"/>
</dbReference>
<dbReference type="SUPFAM" id="SSF49599">
    <property type="entry name" value="TRAF domain-like"/>
    <property type="match status" value="1"/>
</dbReference>
<evidence type="ECO:0000256" key="3">
    <source>
        <dbReference type="ARBA" id="ARBA00012483"/>
    </source>
</evidence>
<evidence type="ECO:0000256" key="10">
    <source>
        <dbReference type="ARBA" id="ARBA00030556"/>
    </source>
</evidence>
<feature type="domain" description="RING-type" evidence="13">
    <location>
        <begin position="59"/>
        <end position="98"/>
    </location>
</feature>
<evidence type="ECO:0000256" key="8">
    <source>
        <dbReference type="ARBA" id="ARBA00022786"/>
    </source>
</evidence>
<evidence type="ECO:0000259" key="13">
    <source>
        <dbReference type="PROSITE" id="PS50089"/>
    </source>
</evidence>
<dbReference type="GO" id="GO:0005634">
    <property type="term" value="C:nucleus"/>
    <property type="evidence" value="ECO:0007669"/>
    <property type="project" value="UniProtKB-ARBA"/>
</dbReference>
<dbReference type="Gene3D" id="3.30.40.10">
    <property type="entry name" value="Zinc/RING finger domain, C3HC4 (zinc finger)"/>
    <property type="match status" value="2"/>
</dbReference>
<dbReference type="PANTHER" id="PTHR10131:SF157">
    <property type="entry name" value="RECEPTOR-ASSOCIATED FACTOR, PUTATIVE-RELATED"/>
    <property type="match status" value="1"/>
</dbReference>
<evidence type="ECO:0000256" key="7">
    <source>
        <dbReference type="ARBA" id="ARBA00022771"/>
    </source>
</evidence>
<evidence type="ECO:0000313" key="14">
    <source>
        <dbReference type="EMBL" id="SSX13636.1"/>
    </source>
</evidence>
<dbReference type="InterPro" id="IPR037255">
    <property type="entry name" value="NRDP1_C"/>
</dbReference>
<protein>
    <recommendedName>
        <fullName evidence="4">E3 ubiquitin-protein ligase NRDP1</fullName>
        <ecNumber evidence="3">2.3.2.27</ecNumber>
    </recommendedName>
    <alternativeName>
        <fullName evidence="10">RING finger protein 41</fullName>
    </alternativeName>
    <alternativeName>
        <fullName evidence="11">RING-type E3 ubiquitin transferase NRDP1</fullName>
    </alternativeName>
</protein>
<dbReference type="InterPro" id="IPR001841">
    <property type="entry name" value="Znf_RING"/>
</dbReference>
<keyword evidence="9" id="KW-0862">Zinc</keyword>
<reference evidence="14" key="1">
    <citation type="submission" date="2018-04" db="EMBL/GenBank/DDBJ databases">
        <authorList>
            <person name="Go L.Y."/>
            <person name="Mitchell J.A."/>
        </authorList>
    </citation>
    <scope>NUCLEOTIDE SEQUENCE</scope>
    <source>
        <tissue evidence="14">Whole organism</tissue>
    </source>
</reference>
<dbReference type="VEuPathDB" id="VectorBase:CSON005901"/>
<evidence type="ECO:0000256" key="6">
    <source>
        <dbReference type="ARBA" id="ARBA00022723"/>
    </source>
</evidence>
<name>A0A336MRI9_CULSO</name>
<evidence type="ECO:0000256" key="5">
    <source>
        <dbReference type="ARBA" id="ARBA00022679"/>
    </source>
</evidence>
<sequence length="356" mass="41303">MIRLKVNEFYKNNWKHYIKYEEFSKIGINSESAIFQGSAFTMGYDLERFQGEVDIELICTICSGVLQDPMQATPCEHAFCRVCITEWMQRQPTCPVDRNPISSVNLRTVPRILRNLLARLNIKCDNEPYGCTAILKLELLQNHVQECEFNPKKPLPCEKGCGLVIPKDELKDHNCVKELRLLVEQQQQKLFDLKSEVTDQSRTISDLIRELTLFKDFMRAMRLQNPTMRAIADQMERDEVVRWCNSLARARVTRWGGMISTPDDALQLMIKRALSECGCPPHILDDLMENCHERRWPRGLSSLETRQNNRRIYDNYVCRRIPGKQAVLVLHCDNTHMSDDVMVEPGLVMIFAHGIE</sequence>
<evidence type="ECO:0000313" key="15">
    <source>
        <dbReference type="EMBL" id="SSX33062.1"/>
    </source>
</evidence>
<dbReference type="UniPathway" id="UPA00143"/>
<dbReference type="InterPro" id="IPR015036">
    <property type="entry name" value="NRDP1"/>
</dbReference>
<keyword evidence="8" id="KW-0833">Ubl conjugation pathway</keyword>
<dbReference type="InterPro" id="IPR013083">
    <property type="entry name" value="Znf_RING/FYVE/PHD"/>
</dbReference>
<dbReference type="InterPro" id="IPR018957">
    <property type="entry name" value="Znf_C3HC4_RING-type"/>
</dbReference>
<dbReference type="PROSITE" id="PS50089">
    <property type="entry name" value="ZF_RING_2"/>
    <property type="match status" value="1"/>
</dbReference>
<keyword evidence="6" id="KW-0479">Metal-binding</keyword>
<dbReference type="OMA" id="QYENYVC"/>
<dbReference type="GO" id="GO:0016567">
    <property type="term" value="P:protein ubiquitination"/>
    <property type="evidence" value="ECO:0007669"/>
    <property type="project" value="UniProtKB-UniPathway"/>
</dbReference>
<evidence type="ECO:0000256" key="11">
    <source>
        <dbReference type="ARBA" id="ARBA00031762"/>
    </source>
</evidence>
<dbReference type="Pfam" id="PF08941">
    <property type="entry name" value="USP8_interact"/>
    <property type="match status" value="1"/>
</dbReference>
<dbReference type="GO" id="GO:0061630">
    <property type="term" value="F:ubiquitin protein ligase activity"/>
    <property type="evidence" value="ECO:0007669"/>
    <property type="project" value="UniProtKB-EC"/>
</dbReference>
<keyword evidence="7 12" id="KW-0863">Zinc-finger</keyword>
<comment type="catalytic activity">
    <reaction evidence="1">
        <text>S-ubiquitinyl-[E2 ubiquitin-conjugating enzyme]-L-cysteine + [acceptor protein]-L-lysine = [E2 ubiquitin-conjugating enzyme]-L-cysteine + N(6)-ubiquitinyl-[acceptor protein]-L-lysine.</text>
        <dbReference type="EC" id="2.3.2.27"/>
    </reaction>
</comment>
<proteinExistence type="predicted"/>
<gene>
    <name evidence="15" type="primary">CSON005901</name>
</gene>
<keyword evidence="5" id="KW-0808">Transferase</keyword>
<organism evidence="15">
    <name type="scientific">Culicoides sonorensis</name>
    <name type="common">Biting midge</name>
    <dbReference type="NCBI Taxonomy" id="179676"/>
    <lineage>
        <taxon>Eukaryota</taxon>
        <taxon>Metazoa</taxon>
        <taxon>Ecdysozoa</taxon>
        <taxon>Arthropoda</taxon>
        <taxon>Hexapoda</taxon>
        <taxon>Insecta</taxon>
        <taxon>Pterygota</taxon>
        <taxon>Neoptera</taxon>
        <taxon>Endopterygota</taxon>
        <taxon>Diptera</taxon>
        <taxon>Nematocera</taxon>
        <taxon>Chironomoidea</taxon>
        <taxon>Ceratopogonidae</taxon>
        <taxon>Ceratopogoninae</taxon>
        <taxon>Culicoides</taxon>
        <taxon>Monoculicoides</taxon>
    </lineage>
</organism>
<dbReference type="GO" id="GO:0008270">
    <property type="term" value="F:zinc ion binding"/>
    <property type="evidence" value="ECO:0007669"/>
    <property type="project" value="UniProtKB-KW"/>
</dbReference>
<evidence type="ECO:0000256" key="2">
    <source>
        <dbReference type="ARBA" id="ARBA00004906"/>
    </source>
</evidence>
<dbReference type="EMBL" id="UFQS01002272">
    <property type="protein sequence ID" value="SSX13636.1"/>
    <property type="molecule type" value="Genomic_DNA"/>
</dbReference>
<dbReference type="SMART" id="SM00184">
    <property type="entry name" value="RING"/>
    <property type="match status" value="1"/>
</dbReference>
<comment type="pathway">
    <text evidence="2">Protein modification; protein ubiquitination.</text>
</comment>
<dbReference type="InterPro" id="IPR017907">
    <property type="entry name" value="Znf_RING_CS"/>
</dbReference>
<evidence type="ECO:0000256" key="9">
    <source>
        <dbReference type="ARBA" id="ARBA00022833"/>
    </source>
</evidence>
<dbReference type="EMBL" id="UFQT01002272">
    <property type="protein sequence ID" value="SSX33062.1"/>
    <property type="molecule type" value="Genomic_DNA"/>
</dbReference>
<reference evidence="15" key="2">
    <citation type="submission" date="2018-07" db="EMBL/GenBank/DDBJ databases">
        <authorList>
            <person name="Quirk P.G."/>
            <person name="Krulwich T.A."/>
        </authorList>
    </citation>
    <scope>NUCLEOTIDE SEQUENCE</scope>
</reference>
<dbReference type="SUPFAM" id="SSF57850">
    <property type="entry name" value="RING/U-box"/>
    <property type="match status" value="1"/>
</dbReference>
<dbReference type="AlphaFoldDB" id="A0A336MRI9"/>
<evidence type="ECO:0000256" key="1">
    <source>
        <dbReference type="ARBA" id="ARBA00000900"/>
    </source>
</evidence>
<evidence type="ECO:0000256" key="4">
    <source>
        <dbReference type="ARBA" id="ARBA00015711"/>
    </source>
</evidence>
<dbReference type="Pfam" id="PF00097">
    <property type="entry name" value="zf-C3HC4"/>
    <property type="match status" value="1"/>
</dbReference>